<dbReference type="EnsemblPlants" id="EMT00034">
    <property type="protein sequence ID" value="EMT00034"/>
    <property type="gene ID" value="F775_32967"/>
</dbReference>
<reference evidence="2" key="1">
    <citation type="submission" date="2015-06" db="UniProtKB">
        <authorList>
            <consortium name="EnsemblPlants"/>
        </authorList>
    </citation>
    <scope>IDENTIFICATION</scope>
</reference>
<proteinExistence type="predicted"/>
<feature type="compositionally biased region" description="Acidic residues" evidence="1">
    <location>
        <begin position="139"/>
        <end position="153"/>
    </location>
</feature>
<name>N1QP27_AEGTA</name>
<dbReference type="AlphaFoldDB" id="N1QP27"/>
<evidence type="ECO:0000256" key="1">
    <source>
        <dbReference type="SAM" id="MobiDB-lite"/>
    </source>
</evidence>
<organism evidence="2">
    <name type="scientific">Aegilops tauschii</name>
    <name type="common">Tausch's goatgrass</name>
    <name type="synonym">Aegilops squarrosa</name>
    <dbReference type="NCBI Taxonomy" id="37682"/>
    <lineage>
        <taxon>Eukaryota</taxon>
        <taxon>Viridiplantae</taxon>
        <taxon>Streptophyta</taxon>
        <taxon>Embryophyta</taxon>
        <taxon>Tracheophyta</taxon>
        <taxon>Spermatophyta</taxon>
        <taxon>Magnoliopsida</taxon>
        <taxon>Liliopsida</taxon>
        <taxon>Poales</taxon>
        <taxon>Poaceae</taxon>
        <taxon>BOP clade</taxon>
        <taxon>Pooideae</taxon>
        <taxon>Triticodae</taxon>
        <taxon>Triticeae</taxon>
        <taxon>Triticinae</taxon>
        <taxon>Aegilops</taxon>
    </lineage>
</organism>
<accession>N1QP27</accession>
<feature type="region of interest" description="Disordered" evidence="1">
    <location>
        <begin position="139"/>
        <end position="159"/>
    </location>
</feature>
<protein>
    <submittedName>
        <fullName evidence="2">Uncharacterized protein</fullName>
    </submittedName>
</protein>
<sequence>MAWPSAGDRAGCCQRERRPSLLLGERGHFFQARYFVEDDGINIYKTWLLQLCVQTSNMSCTMRRLAGALRSMAPGRRQTGRTGTVVLTGAAAGMCLRHERGRYLLARWREAAGGQPGFAEVISLSLDEEVDKDAVVELVEEEEEPAQGEEEEAAEGRRR</sequence>
<evidence type="ECO:0000313" key="2">
    <source>
        <dbReference type="EnsemblPlants" id="EMT00034"/>
    </source>
</evidence>